<gene>
    <name evidence="1" type="primary">cbiK_1</name>
    <name evidence="1" type="ORF">NCTC11685_05603</name>
</gene>
<dbReference type="CDD" id="cd03412">
    <property type="entry name" value="CbiK_N"/>
    <property type="match status" value="1"/>
</dbReference>
<dbReference type="AlphaFoldDB" id="A0A7H4PIT5"/>
<dbReference type="Proteomes" id="UP000254863">
    <property type="component" value="Unassembled WGS sequence"/>
</dbReference>
<dbReference type="GO" id="GO:0016852">
    <property type="term" value="F:sirohydrochlorin cobaltochelatase activity"/>
    <property type="evidence" value="ECO:0007669"/>
    <property type="project" value="UniProtKB-EC"/>
</dbReference>
<evidence type="ECO:0000313" key="1">
    <source>
        <dbReference type="EMBL" id="STW72512.1"/>
    </source>
</evidence>
<accession>A0A7H4PIT5</accession>
<protein>
    <submittedName>
        <fullName evidence="1">Sirohydrochlorin cobaltochelatase CbiK</fullName>
        <ecNumber evidence="1">4.99.1.3</ecNumber>
    </submittedName>
</protein>
<name>A0A7H4PIT5_9ENTR</name>
<sequence>MKKALLVVSFGTSYPDTCEKNIVACERELAASCPDRDTFRAFTSGMIIRKLKQRDGIEIDTPLQALQKLAEQGYQDVAIQSLHIINGDEYEKIVREVQSLRPLFLRLTLGAPLLSSHNDYVQLMQALRQQMPPIAADETVVFMGHGASHHAFAAYACLDHMMTAKGFPARVGAVESYPEVDILIDSLRRQGGEGRAPDAADAGGRRSRH</sequence>
<dbReference type="GO" id="GO:0019251">
    <property type="term" value="P:anaerobic cobalamin biosynthetic process"/>
    <property type="evidence" value="ECO:0007669"/>
    <property type="project" value="InterPro"/>
</dbReference>
<keyword evidence="1" id="KW-0456">Lyase</keyword>
<reference evidence="1 2" key="1">
    <citation type="submission" date="2018-06" db="EMBL/GenBank/DDBJ databases">
        <authorList>
            <consortium name="Pathogen Informatics"/>
            <person name="Doyle S."/>
        </authorList>
    </citation>
    <scope>NUCLEOTIDE SEQUENCE [LARGE SCALE GENOMIC DNA]</scope>
    <source>
        <strain evidence="1 2">NCTC11685</strain>
    </source>
</reference>
<organism evidence="1 2">
    <name type="scientific">Klebsiella michiganensis</name>
    <dbReference type="NCBI Taxonomy" id="1134687"/>
    <lineage>
        <taxon>Bacteria</taxon>
        <taxon>Pseudomonadati</taxon>
        <taxon>Pseudomonadota</taxon>
        <taxon>Gammaproteobacteria</taxon>
        <taxon>Enterobacterales</taxon>
        <taxon>Enterobacteriaceae</taxon>
        <taxon>Klebsiella/Raoultella group</taxon>
        <taxon>Klebsiella</taxon>
    </lineage>
</organism>
<dbReference type="SUPFAM" id="SSF53800">
    <property type="entry name" value="Chelatase"/>
    <property type="match status" value="1"/>
</dbReference>
<dbReference type="Pfam" id="PF06180">
    <property type="entry name" value="CbiK"/>
    <property type="match status" value="1"/>
</dbReference>
<dbReference type="Gene3D" id="3.40.50.1400">
    <property type="match status" value="1"/>
</dbReference>
<dbReference type="EC" id="4.99.1.3" evidence="1"/>
<evidence type="ECO:0000313" key="2">
    <source>
        <dbReference type="Proteomes" id="UP000254863"/>
    </source>
</evidence>
<dbReference type="InterPro" id="IPR010388">
    <property type="entry name" value="Anaerobic_Co-chelatase"/>
</dbReference>
<comment type="caution">
    <text evidence="1">The sequence shown here is derived from an EMBL/GenBank/DDBJ whole genome shotgun (WGS) entry which is preliminary data.</text>
</comment>
<proteinExistence type="predicted"/>
<dbReference type="EMBL" id="UGMS01000002">
    <property type="protein sequence ID" value="STW72512.1"/>
    <property type="molecule type" value="Genomic_DNA"/>
</dbReference>